<accession>A0A8D8VUT6</accession>
<dbReference type="AlphaFoldDB" id="A0A8D8VUT6"/>
<feature type="transmembrane region" description="Helical" evidence="1">
    <location>
        <begin position="12"/>
        <end position="33"/>
    </location>
</feature>
<name>A0A8D8VUT6_9HEMI</name>
<keyword evidence="1" id="KW-1133">Transmembrane helix</keyword>
<dbReference type="EMBL" id="HBUF01086554">
    <property type="protein sequence ID" value="CAG6634490.1"/>
    <property type="molecule type" value="Transcribed_RNA"/>
</dbReference>
<proteinExistence type="predicted"/>
<keyword evidence="1" id="KW-0472">Membrane</keyword>
<evidence type="ECO:0000256" key="1">
    <source>
        <dbReference type="SAM" id="Phobius"/>
    </source>
</evidence>
<reference evidence="2" key="1">
    <citation type="submission" date="2021-05" db="EMBL/GenBank/DDBJ databases">
        <authorList>
            <person name="Alioto T."/>
            <person name="Alioto T."/>
            <person name="Gomez Garrido J."/>
        </authorList>
    </citation>
    <scope>NUCLEOTIDE SEQUENCE</scope>
</reference>
<protein>
    <submittedName>
        <fullName evidence="2">Uncharacterized protein</fullName>
    </submittedName>
</protein>
<sequence>MRCDDVFSVQLWFRNWAFCSSFLVFFFSFPPYFTFINDTLRLIFSLYTQFLHLGEQEPLDIQCDTTVKKEPIDEPMYSDLDTWETQEPFKIQDIKREKDYENCSNLEYTSNSESSKTKSTSEIRGGTVLNHSEEYKDNRYTYLWVEEICAKKCGVFFGYRE</sequence>
<organism evidence="2">
    <name type="scientific">Cacopsylla melanoneura</name>
    <dbReference type="NCBI Taxonomy" id="428564"/>
    <lineage>
        <taxon>Eukaryota</taxon>
        <taxon>Metazoa</taxon>
        <taxon>Ecdysozoa</taxon>
        <taxon>Arthropoda</taxon>
        <taxon>Hexapoda</taxon>
        <taxon>Insecta</taxon>
        <taxon>Pterygota</taxon>
        <taxon>Neoptera</taxon>
        <taxon>Paraneoptera</taxon>
        <taxon>Hemiptera</taxon>
        <taxon>Sternorrhyncha</taxon>
        <taxon>Psylloidea</taxon>
        <taxon>Psyllidae</taxon>
        <taxon>Psyllinae</taxon>
        <taxon>Cacopsylla</taxon>
    </lineage>
</organism>
<evidence type="ECO:0000313" key="2">
    <source>
        <dbReference type="EMBL" id="CAG6634490.1"/>
    </source>
</evidence>
<keyword evidence="1" id="KW-0812">Transmembrane</keyword>